<dbReference type="Pfam" id="PF03498">
    <property type="entry name" value="CDtoxinA"/>
    <property type="match status" value="1"/>
</dbReference>
<comment type="subcellular location">
    <subcellularLocation>
        <location evidence="1">Cell outer membrane</location>
        <topology evidence="1">Lipid-anchor</topology>
    </subcellularLocation>
</comment>
<evidence type="ECO:0000313" key="12">
    <source>
        <dbReference type="Proteomes" id="UP000650477"/>
    </source>
</evidence>
<dbReference type="InterPro" id="IPR003558">
    <property type="entry name" value="CDtoxinA/C"/>
</dbReference>
<evidence type="ECO:0000256" key="5">
    <source>
        <dbReference type="ARBA" id="ARBA00023026"/>
    </source>
</evidence>
<dbReference type="Gene3D" id="2.80.10.50">
    <property type="match status" value="1"/>
</dbReference>
<evidence type="ECO:0008006" key="13">
    <source>
        <dbReference type="Google" id="ProtNLM"/>
    </source>
</evidence>
<keyword evidence="8" id="KW-0998">Cell outer membrane</keyword>
<gene>
    <name evidence="11" type="ORF">CYG68_19240</name>
</gene>
<dbReference type="SUPFAM" id="SSF50370">
    <property type="entry name" value="Ricin B-like lectins"/>
    <property type="match status" value="1"/>
</dbReference>
<evidence type="ECO:0000256" key="7">
    <source>
        <dbReference type="ARBA" id="ARBA00023139"/>
    </source>
</evidence>
<evidence type="ECO:0000256" key="1">
    <source>
        <dbReference type="ARBA" id="ARBA00004459"/>
    </source>
</evidence>
<evidence type="ECO:0000256" key="8">
    <source>
        <dbReference type="ARBA" id="ARBA00023237"/>
    </source>
</evidence>
<dbReference type="InterPro" id="IPR035992">
    <property type="entry name" value="Ricin_B-like_lectins"/>
</dbReference>
<evidence type="ECO:0000256" key="2">
    <source>
        <dbReference type="ARBA" id="ARBA00022656"/>
    </source>
</evidence>
<keyword evidence="3 10" id="KW-0732">Signal</keyword>
<keyword evidence="2" id="KW-0800">Toxin</keyword>
<protein>
    <recommendedName>
        <fullName evidence="13">Cytolethal distending toxin A/C family</fullName>
    </recommendedName>
</protein>
<dbReference type="Proteomes" id="UP000650477">
    <property type="component" value="Unassembled WGS sequence"/>
</dbReference>
<evidence type="ECO:0000256" key="4">
    <source>
        <dbReference type="ARBA" id="ARBA00022734"/>
    </source>
</evidence>
<evidence type="ECO:0000313" key="11">
    <source>
        <dbReference type="EMBL" id="MBE8614503.1"/>
    </source>
</evidence>
<keyword evidence="6" id="KW-0472">Membrane</keyword>
<dbReference type="AlphaFoldDB" id="A0A8I0UAC5"/>
<keyword evidence="9" id="KW-0449">Lipoprotein</keyword>
<proteinExistence type="predicted"/>
<keyword evidence="7" id="KW-0564">Palmitate</keyword>
<evidence type="ECO:0000256" key="3">
    <source>
        <dbReference type="ARBA" id="ARBA00022729"/>
    </source>
</evidence>
<dbReference type="GO" id="GO:0009279">
    <property type="term" value="C:cell outer membrane"/>
    <property type="evidence" value="ECO:0007669"/>
    <property type="project" value="UniProtKB-SubCell"/>
</dbReference>
<evidence type="ECO:0000256" key="6">
    <source>
        <dbReference type="ARBA" id="ARBA00023136"/>
    </source>
</evidence>
<comment type="caution">
    <text evidence="11">The sequence shown here is derived from an EMBL/GenBank/DDBJ whole genome shotgun (WGS) entry which is preliminary data.</text>
</comment>
<evidence type="ECO:0000256" key="9">
    <source>
        <dbReference type="ARBA" id="ARBA00023288"/>
    </source>
</evidence>
<keyword evidence="4" id="KW-0430">Lectin</keyword>
<reference evidence="11" key="1">
    <citation type="submission" date="2017-12" db="EMBL/GenBank/DDBJ databases">
        <title>Genome sequencing and analysis.</title>
        <authorList>
            <person name="Huang Y.-T."/>
        </authorList>
    </citation>
    <scope>NUCLEOTIDE SEQUENCE</scope>
    <source>
        <strain evidence="11">VGH116</strain>
    </source>
</reference>
<dbReference type="GO" id="GO:0090729">
    <property type="term" value="F:toxin activity"/>
    <property type="evidence" value="ECO:0007669"/>
    <property type="project" value="UniProtKB-KW"/>
</dbReference>
<dbReference type="GO" id="GO:0030246">
    <property type="term" value="F:carbohydrate binding"/>
    <property type="evidence" value="ECO:0007669"/>
    <property type="project" value="UniProtKB-KW"/>
</dbReference>
<keyword evidence="5" id="KW-0843">Virulence</keyword>
<accession>A0A8I0UAC5</accession>
<evidence type="ECO:0000256" key="10">
    <source>
        <dbReference type="SAM" id="SignalP"/>
    </source>
</evidence>
<organism evidence="11 12">
    <name type="scientific">Morganella morganii</name>
    <name type="common">Proteus morganii</name>
    <dbReference type="NCBI Taxonomy" id="582"/>
    <lineage>
        <taxon>Bacteria</taxon>
        <taxon>Pseudomonadati</taxon>
        <taxon>Pseudomonadota</taxon>
        <taxon>Gammaproteobacteria</taxon>
        <taxon>Enterobacterales</taxon>
        <taxon>Morganellaceae</taxon>
        <taxon>Morganella</taxon>
    </lineage>
</organism>
<feature type="signal peptide" evidence="10">
    <location>
        <begin position="1"/>
        <end position="22"/>
    </location>
</feature>
<sequence>MKKRISFLMILLSVFFSSSTPAGINNNIDDNQNFIPTITIRGLFTGFIFRNFAVSKEKDIAIHYDLVEVSDPRFPLSQYPNGIVQFREPRGFRTDDFCARVEGEQIITSLCSLGGVNREGSYFSLIPTNTGAVLIKNIMTGKCLFSEYGGIGIGVPSLEECVLPLMQSDEIYRQLWFLAPAFGASGISPT</sequence>
<dbReference type="RefSeq" id="WP_193830335.1">
    <property type="nucleotide sequence ID" value="NZ_PKLF01000028.1"/>
</dbReference>
<dbReference type="EMBL" id="PKLF01000028">
    <property type="protein sequence ID" value="MBE8614503.1"/>
    <property type="molecule type" value="Genomic_DNA"/>
</dbReference>
<name>A0A8I0UAC5_MORMO</name>
<feature type="chain" id="PRO_5035003631" description="Cytolethal distending toxin A/C family" evidence="10">
    <location>
        <begin position="23"/>
        <end position="190"/>
    </location>
</feature>